<evidence type="ECO:0000313" key="2">
    <source>
        <dbReference type="Proteomes" id="UP000702425"/>
    </source>
</evidence>
<accession>A0ABX2D4N3</accession>
<proteinExistence type="predicted"/>
<gene>
    <name evidence="1" type="ORF">E5S67_05391</name>
</gene>
<comment type="caution">
    <text evidence="1">The sequence shown here is derived from an EMBL/GenBank/DDBJ whole genome shotgun (WGS) entry which is preliminary data.</text>
</comment>
<keyword evidence="2" id="KW-1185">Reference proteome</keyword>
<evidence type="ECO:0008006" key="3">
    <source>
        <dbReference type="Google" id="ProtNLM"/>
    </source>
</evidence>
<evidence type="ECO:0000313" key="1">
    <source>
        <dbReference type="EMBL" id="NQE37616.1"/>
    </source>
</evidence>
<reference evidence="1 2" key="1">
    <citation type="journal article" date="2020" name="Sci. Rep.">
        <title>A novel cyanobacterial geosmin producer, revising GeoA distribution and dispersion patterns in Bacteria.</title>
        <authorList>
            <person name="Churro C."/>
            <person name="Semedo-Aguiar A.P."/>
            <person name="Silva A.D."/>
            <person name="Pereira-Leal J.B."/>
            <person name="Leite R.B."/>
        </authorList>
    </citation>
    <scope>NUCLEOTIDE SEQUENCE [LARGE SCALE GENOMIC DNA]</scope>
    <source>
        <strain evidence="1 2">IPMA8</strain>
    </source>
</reference>
<dbReference type="EMBL" id="SRRZ01000139">
    <property type="protein sequence ID" value="NQE37616.1"/>
    <property type="molecule type" value="Genomic_DNA"/>
</dbReference>
<protein>
    <recommendedName>
        <fullName evidence="3">Secreted protein</fullName>
    </recommendedName>
</protein>
<sequence length="161" mass="18124">MGSWFTFLQAFLVKAKLSVVSVCTTHNADTLNLLQLIEMPIAGSPHFKGSPFKTGRESDISPLFGKLSSTGFGLNRTMYLLFFEPRIPLFPWLVLLAVFIKVRNGRPCSFSASLTYHIIEVFSKLKLPCQYSNMHFTRIYQCLCCPSSISGNCSEHNDQCE</sequence>
<dbReference type="Proteomes" id="UP000702425">
    <property type="component" value="Unassembled WGS sequence"/>
</dbReference>
<name>A0ABX2D4N3_9CYAN</name>
<organism evidence="1 2">
    <name type="scientific">Microcoleus asticus IPMA8</name>
    <dbReference type="NCBI Taxonomy" id="2563858"/>
    <lineage>
        <taxon>Bacteria</taxon>
        <taxon>Bacillati</taxon>
        <taxon>Cyanobacteriota</taxon>
        <taxon>Cyanophyceae</taxon>
        <taxon>Oscillatoriophycideae</taxon>
        <taxon>Oscillatoriales</taxon>
        <taxon>Microcoleaceae</taxon>
        <taxon>Microcoleus</taxon>
        <taxon>Microcoleus asticus</taxon>
    </lineage>
</organism>